<dbReference type="Proteomes" id="UP000266915">
    <property type="component" value="Unassembled WGS sequence"/>
</dbReference>
<evidence type="ECO:0000313" key="2">
    <source>
        <dbReference type="Proteomes" id="UP000266915"/>
    </source>
</evidence>
<name>A0A3N2BLF0_9MICO</name>
<sequence>MSETKRPPIRGNYAATKLKNDLVRLDPELQVELKNVRINGSLQGCSGFVTNPRTGKIAYICTDRNNMATTRALYRSAKHTRDFTGGTNRFATYDDLSQSVVELLRS</sequence>
<protein>
    <submittedName>
        <fullName evidence="1">Uncharacterized protein</fullName>
    </submittedName>
</protein>
<proteinExistence type="predicted"/>
<dbReference type="EMBL" id="RKHL01000002">
    <property type="protein sequence ID" value="ROR76002.1"/>
    <property type="molecule type" value="Genomic_DNA"/>
</dbReference>
<gene>
    <name evidence="1" type="ORF">EDD42_3954</name>
</gene>
<dbReference type="RefSeq" id="WP_085514212.1">
    <property type="nucleotide sequence ID" value="NZ_FXAP01000007.1"/>
</dbReference>
<keyword evidence="2" id="KW-1185">Reference proteome</keyword>
<organism evidence="1 2">
    <name type="scientific">Plantibacter flavus</name>
    <dbReference type="NCBI Taxonomy" id="150123"/>
    <lineage>
        <taxon>Bacteria</taxon>
        <taxon>Bacillati</taxon>
        <taxon>Actinomycetota</taxon>
        <taxon>Actinomycetes</taxon>
        <taxon>Micrococcales</taxon>
        <taxon>Microbacteriaceae</taxon>
        <taxon>Plantibacter</taxon>
    </lineage>
</organism>
<comment type="caution">
    <text evidence="1">The sequence shown here is derived from an EMBL/GenBank/DDBJ whole genome shotgun (WGS) entry which is preliminary data.</text>
</comment>
<accession>A0A3N2BLF0</accession>
<dbReference type="AlphaFoldDB" id="A0A3N2BLF0"/>
<evidence type="ECO:0000313" key="1">
    <source>
        <dbReference type="EMBL" id="ROR76002.1"/>
    </source>
</evidence>
<reference evidence="1 2" key="1">
    <citation type="submission" date="2018-11" db="EMBL/GenBank/DDBJ databases">
        <title>Sequencing the genomes of 1000 actinobacteria strains.</title>
        <authorList>
            <person name="Klenk H.-P."/>
        </authorList>
    </citation>
    <scope>NUCLEOTIDE SEQUENCE [LARGE SCALE GENOMIC DNA]</scope>
    <source>
        <strain evidence="1 2">DSM 14012</strain>
    </source>
</reference>